<accession>A0A4Z2IMT2</accession>
<dbReference type="Proteomes" id="UP000314294">
    <property type="component" value="Unassembled WGS sequence"/>
</dbReference>
<protein>
    <submittedName>
        <fullName evidence="2">Uncharacterized protein</fullName>
    </submittedName>
</protein>
<feature type="region of interest" description="Disordered" evidence="1">
    <location>
        <begin position="99"/>
        <end position="118"/>
    </location>
</feature>
<keyword evidence="3" id="KW-1185">Reference proteome</keyword>
<comment type="caution">
    <text evidence="2">The sequence shown here is derived from an EMBL/GenBank/DDBJ whole genome shotgun (WGS) entry which is preliminary data.</text>
</comment>
<organism evidence="2 3">
    <name type="scientific">Liparis tanakae</name>
    <name type="common">Tanaka's snailfish</name>
    <dbReference type="NCBI Taxonomy" id="230148"/>
    <lineage>
        <taxon>Eukaryota</taxon>
        <taxon>Metazoa</taxon>
        <taxon>Chordata</taxon>
        <taxon>Craniata</taxon>
        <taxon>Vertebrata</taxon>
        <taxon>Euteleostomi</taxon>
        <taxon>Actinopterygii</taxon>
        <taxon>Neopterygii</taxon>
        <taxon>Teleostei</taxon>
        <taxon>Neoteleostei</taxon>
        <taxon>Acanthomorphata</taxon>
        <taxon>Eupercaria</taxon>
        <taxon>Perciformes</taxon>
        <taxon>Cottioidei</taxon>
        <taxon>Cottales</taxon>
        <taxon>Liparidae</taxon>
        <taxon>Liparis</taxon>
    </lineage>
</organism>
<dbReference type="EMBL" id="SRLO01000068">
    <property type="protein sequence ID" value="TNN79028.1"/>
    <property type="molecule type" value="Genomic_DNA"/>
</dbReference>
<sequence length="118" mass="13178">MNAEHVVENTFVRQLFLPEKSPRQWDGSDSNTKREVGTKNSITLDDTKPIWSDSHRSDVHRRTPDLRQEASAVSQSRIRLHLLFAASRLSALVRVVCAGQGPGPLPGPRPAQRQAKCL</sequence>
<proteinExistence type="predicted"/>
<gene>
    <name evidence="2" type="ORF">EYF80_010707</name>
</gene>
<evidence type="ECO:0000313" key="2">
    <source>
        <dbReference type="EMBL" id="TNN79028.1"/>
    </source>
</evidence>
<dbReference type="AlphaFoldDB" id="A0A4Z2IMT2"/>
<evidence type="ECO:0000256" key="1">
    <source>
        <dbReference type="SAM" id="MobiDB-lite"/>
    </source>
</evidence>
<feature type="compositionally biased region" description="Basic and acidic residues" evidence="1">
    <location>
        <begin position="45"/>
        <end position="68"/>
    </location>
</feature>
<name>A0A4Z2IMT2_9TELE</name>
<evidence type="ECO:0000313" key="3">
    <source>
        <dbReference type="Proteomes" id="UP000314294"/>
    </source>
</evidence>
<reference evidence="2 3" key="1">
    <citation type="submission" date="2019-03" db="EMBL/GenBank/DDBJ databases">
        <title>First draft genome of Liparis tanakae, snailfish: a comprehensive survey of snailfish specific genes.</title>
        <authorList>
            <person name="Kim W."/>
            <person name="Song I."/>
            <person name="Jeong J.-H."/>
            <person name="Kim D."/>
            <person name="Kim S."/>
            <person name="Ryu S."/>
            <person name="Song J.Y."/>
            <person name="Lee S.K."/>
        </authorList>
    </citation>
    <scope>NUCLEOTIDE SEQUENCE [LARGE SCALE GENOMIC DNA]</scope>
    <source>
        <tissue evidence="2">Muscle</tissue>
    </source>
</reference>
<feature type="region of interest" description="Disordered" evidence="1">
    <location>
        <begin position="21"/>
        <end position="71"/>
    </location>
</feature>